<evidence type="ECO:0000313" key="4">
    <source>
        <dbReference type="EMBL" id="CAB4122869.1"/>
    </source>
</evidence>
<feature type="compositionally biased region" description="Pro residues" evidence="2">
    <location>
        <begin position="371"/>
        <end position="382"/>
    </location>
</feature>
<sequence>MPRYVSHPNGGMLSYADDIPQDYLSQIAAEDAAYHQQQMQAAARPSAPVAPPIPAKHNVFSLDTLGGGLQNMVASGAESLGKGMQGSSRFVHKIEGFPDYQIKPTDVSNALVSYGEHHKIKDPNWVEGLTGIVGDIAPAFLSPGAGVATFGGQGYQTAYEKNKALNKENTPGGLANELGSFGLGTAMATIPFGEYGGKLLGKIPGVGKGIADALAPNASGISALIAKPTVGALSDATGFGGLTAGQNLLTKATIDPNQNLMEGVPESMLQGAAFGGLGHGIPEAFKFGKEAYKNSIERKATAENLANAARQKDIVDRYQSGLGMGQVDEFGRPLTIFENPLGPDQQATPPTTAPAAVKGKKGKKALAPKPGDAPPDAPPMDATPPEQGVDPGMAPESFSAPSDMQALVGGDESIPEAGPKVQEASGQPDMPPQEQTPSQASPPPEVGTQEAPQALDPSAHPADMGLTGAAEAPPAELNPAASAPPQGKFELMPDIGAEQAPSQSAPAQGSSMGIDPNDLFSKQRTSPPDHIATEIAGEPVKEGDSFSLKPFYDKLRGEMNRLTGNNTLGLRVFDAIHSALNPDTTIEGSYAPGGDPQRNAGQAMVSLAAKIYDPKMTADQLLSKLSQVMNHEVVHHLRALDLFTPREWNTLAMETAKRKHEGGKTWLDHAIDNYPAMDEKGNVVDPSTLSPEKLREYQEHVTEEAVANMTAAHSARHPKVSNQAEGLMSRALRALSGIVRAIGRSKADKVMDSFQRGEIGKRDPTGESRPMLPSEKYKVVYHGTSRVFDRYRNDRIGEGEGNKTYGWGHYFAGNKKIAGTYKKNLARFGIGNILHQNLNVEHHQMLDWDKPMSEQPKGIKEKVNATIEDLKSTASGAALSRLNKIQERVGRGILTGEKLYKELNSAMMHMPSENYPDLDYLDKEGGGHYKTVSQAMERNGIPALRYYDAASRAEHMPEEKKTHNYVVFDEKYIDPVHKVEHDYGSKLVKRLFEANKNNPEFQKFAKNAYTTGEALGAEPGAMDHVEGQNLPHVFYHSVRPVGSGEAPTIEEFQTDKSGYGGISASMNPDFTNWWSGGKPWKTKYSDPNLHEKIGQSGGYSDGQSMVPFMINSKNVGDFRKPAMLDKALRYFFQREYGDSLGGSSNNKWSANDKQWGLNAEHNIYSRQELVRGGLEDMAKTVEDVFNSSKQKLRGGNEQDVEQLKAQVADTLREMDGVSLDLMSKNKDTRMSAFNNLMRKSGHTEGLGEALEEADPDFIKHTVGDVLAGAKQTLRARLDQAIAQKRFDDRIKALDERYPDQGLNDEEFMLLSRANTEMADYERAGLDFDEAKKKILGNGWLPDTGYKFDPVTPSEWKRYFSMSSEEQNAIYDKYDSFRRAKEQIRNETKIDEANEKVKIAYRGEENAKAMLDESLQTKDVKDKLSYPVKFAVIEGMTVEMVPSKFADKKGKEIDDVIALRGDSEMEWLKNRQEIQFLESHIEQNTDEPPERIARWREKINNIENKNKELLREKGRLSKKLKDLRAEYSDHKNYESDYADLLHEMKSKGSGETGPDSWTHEQMKDANPQMYDDISNGAYSYWEDAQMGNQFIDDMGWDAVHMRESSKPDDPVNIFVRNPDVIVSPFNTVKWDHGPDPSRKTTILTPKGNKTVEYKWAAEKLAGTPSSYTMMGGKKLKPALDLDSEIILRGESMGQLYKKVFGALGQAGENLPLVGSKSTSKLESLKYGISREAWERGAKNWLAATDDQNTALYMLVGDLFRNKSVKNLDINNPALAASMAPGIAQNRVMEFRSGPAKDLETSMASLTNTGPRVEALRKLLPNGGVLDHWLAERNPDGSIKYTKNTKQILTEAYAYAMHALEYNKYGRDVMKKDLGGKIDPAVSGMTDAEANAIIRFKDSLPLDEKNALEKAHADLMRITEDTRIERVRTGLEPDYKQVKRDYIALQAQKKASLASETDPKRIERLTKEIANLQKGIDKIPDYKYYVPLKSAAEDVAYDEGGNPASGRAEFSGGARLTVRGAEDMNRTGRSSYAGEIIPNAHSMFENSVQRGVRNQAGNVLYNMIKDAHDAGDPDIGKYFDKPEKIPYVWKKNDDGTVTSAPAVDHKNEPDAFITKIGGEDHYVKIKDDAMMKALNGFDESDTGTMSTLVRGMNGTVKMINKFMPLAAWNRYYHFINAGASIPFAVRLFFKHTDMAKLNAAGFNDPAIAKLIGKYSYEYAHGLINPLASQASKDAVMQDLESLRKRGGIIQPYAMGGVDNYQRHLNAVMDPTGVGLSKEFLALPPHLRRAKMDELLHSVEKKLIGFTNKVEWTTRLAVDRAFREQGIDPKKAAYMAQDLTGNFSRKGSMTGSLAQLYPFFNAGVQSDKSTIQSMLRMGAVGGTKQVAKFIGKLTAIGFLTGLYNDMMGELHKDSEGNNPYWMMSDYDRNGASALFNIPFTDHYIKYPKPFKLLSIPTNFGSRLYEMAKGHNDPWAVAHATMSEMIGGADHFGGNPSADPLISMIPGAARPFYQMSANSNWNGAPIHPVDTGFPPKPNSQVHMRNTSGFAKGVANTVSSLTGGDQVIRPGGVELYPDNIDFMAKQLGGSAGMVVGGVLGMGDIFMPEHRAAAGKESYSATDLPVVNAILAKAGAKQVNSAYFEESDKAARAVKVVQAANKALEAGDATAAQMLANEQARYPDDFGNIGLYQETESGIKSLKTAIKQIQANPDMAVDQKAKMVSDYENVITGYQRQYISRARNHGYAPQSYEKAQ</sequence>
<evidence type="ECO:0000256" key="1">
    <source>
        <dbReference type="SAM" id="Coils"/>
    </source>
</evidence>
<reference evidence="4" key="1">
    <citation type="submission" date="2020-04" db="EMBL/GenBank/DDBJ databases">
        <authorList>
            <person name="Chiriac C."/>
            <person name="Salcher M."/>
            <person name="Ghai R."/>
            <person name="Kavagutti S V."/>
        </authorList>
    </citation>
    <scope>NUCLEOTIDE SEQUENCE</scope>
</reference>
<feature type="compositionally biased region" description="Low complexity" evidence="2">
    <location>
        <begin position="342"/>
        <end position="357"/>
    </location>
</feature>
<dbReference type="EMBL" id="LR796165">
    <property type="protein sequence ID" value="CAB4122869.1"/>
    <property type="molecule type" value="Genomic_DNA"/>
</dbReference>
<dbReference type="InterPro" id="IPR040561">
    <property type="entry name" value="LPD38"/>
</dbReference>
<name>A0A6J5KRK6_9CAUD</name>
<feature type="compositionally biased region" description="Low complexity" evidence="2">
    <location>
        <begin position="469"/>
        <end position="485"/>
    </location>
</feature>
<dbReference type="Pfam" id="PF18857">
    <property type="entry name" value="LPD38"/>
    <property type="match status" value="1"/>
</dbReference>
<proteinExistence type="predicted"/>
<feature type="domain" description="Large polyvalent protein associated" evidence="3">
    <location>
        <begin position="2432"/>
        <end position="2603"/>
    </location>
</feature>
<feature type="region of interest" description="Disordered" evidence="2">
    <location>
        <begin position="334"/>
        <end position="530"/>
    </location>
</feature>
<gene>
    <name evidence="4" type="ORF">UFOVP28_59</name>
</gene>
<feature type="compositionally biased region" description="Low complexity" evidence="2">
    <location>
        <begin position="496"/>
        <end position="511"/>
    </location>
</feature>
<feature type="coiled-coil region" evidence="1">
    <location>
        <begin position="1491"/>
        <end position="1525"/>
    </location>
</feature>
<evidence type="ECO:0000259" key="3">
    <source>
        <dbReference type="Pfam" id="PF18857"/>
    </source>
</evidence>
<evidence type="ECO:0000256" key="2">
    <source>
        <dbReference type="SAM" id="MobiDB-lite"/>
    </source>
</evidence>
<keyword evidence="1" id="KW-0175">Coiled coil</keyword>
<protein>
    <recommendedName>
        <fullName evidence="3">Large polyvalent protein associated domain-containing protein</fullName>
    </recommendedName>
</protein>
<organism evidence="4">
    <name type="scientific">uncultured Caudovirales phage</name>
    <dbReference type="NCBI Taxonomy" id="2100421"/>
    <lineage>
        <taxon>Viruses</taxon>
        <taxon>Duplodnaviria</taxon>
        <taxon>Heunggongvirae</taxon>
        <taxon>Uroviricota</taxon>
        <taxon>Caudoviricetes</taxon>
        <taxon>Peduoviridae</taxon>
        <taxon>Maltschvirus</taxon>
        <taxon>Maltschvirus maltsch</taxon>
    </lineage>
</organism>
<accession>A0A6J5KRK6</accession>